<feature type="transmembrane region" description="Helical" evidence="1">
    <location>
        <begin position="233"/>
        <end position="253"/>
    </location>
</feature>
<keyword evidence="4" id="KW-1185">Reference proteome</keyword>
<sequence length="531" mass="57120">MTTLVGTASRAPITPPVIRPERQQRGRRRLALDSWTALAATAAVLAVQAWNIAGFPAVSDDEGTYLAQAWAVQHHHGLAPYTYWYDHPPLGWMQLAVLSWLPGLFASPEHVFTAELRIAMLPVTAACALLLHLLARRLGLPRWSAALAVLLFGLSPLAVGLQRELFLDNFATLWMLAAFALAASPRKHLWHHLAAGLCAGVAVLSKETVAVVLPALVLLLWQHCDRTTRKFSLVGFGSALALVGLGYPLYAVLKGELIPGPGHVSLLGGLLFQLQRVGSGSVLTPGSGSRRVLDSWLYYDRVLIVGGLTAALPLLCSRRLRAPALAVLLLAAVILRPGAGYLPAMYVIQALPFLALALAGAAHIGARLALRALPRVGLRPVRWAVVVLAAALAAGWTVPRWYAGDRTALTVNANAPYDAAARWIRANVPDPANTRITVDDALWLDLVRDGFTPGTGVIWFYKVDLDPAVSRTLPQGWRSLDYIVSTPVLRQDPDVLPTVRAALAHSTVLASFGDSAADRIEVRQIVKDGSP</sequence>
<keyword evidence="1" id="KW-1133">Transmembrane helix</keyword>
<evidence type="ECO:0000313" key="3">
    <source>
        <dbReference type="EMBL" id="MBB4927750.1"/>
    </source>
</evidence>
<proteinExistence type="predicted"/>
<dbReference type="AlphaFoldDB" id="A0A7W7VZJ1"/>
<feature type="transmembrane region" description="Helical" evidence="1">
    <location>
        <begin position="141"/>
        <end position="159"/>
    </location>
</feature>
<feature type="transmembrane region" description="Helical" evidence="1">
    <location>
        <begin position="189"/>
        <end position="221"/>
    </location>
</feature>
<comment type="caution">
    <text evidence="3">The sequence shown here is derived from an EMBL/GenBank/DDBJ whole genome shotgun (WGS) entry which is preliminary data.</text>
</comment>
<dbReference type="InterPro" id="IPR038731">
    <property type="entry name" value="RgtA/B/C-like"/>
</dbReference>
<evidence type="ECO:0000313" key="4">
    <source>
        <dbReference type="Proteomes" id="UP000540506"/>
    </source>
</evidence>
<feature type="transmembrane region" description="Helical" evidence="1">
    <location>
        <begin position="322"/>
        <end position="339"/>
    </location>
</feature>
<feature type="transmembrane region" description="Helical" evidence="1">
    <location>
        <begin position="30"/>
        <end position="50"/>
    </location>
</feature>
<evidence type="ECO:0000256" key="1">
    <source>
        <dbReference type="SAM" id="Phobius"/>
    </source>
</evidence>
<feature type="transmembrane region" description="Helical" evidence="1">
    <location>
        <begin position="381"/>
        <end position="402"/>
    </location>
</feature>
<feature type="transmembrane region" description="Helical" evidence="1">
    <location>
        <begin position="118"/>
        <end position="135"/>
    </location>
</feature>
<evidence type="ECO:0000259" key="2">
    <source>
        <dbReference type="Pfam" id="PF13231"/>
    </source>
</evidence>
<dbReference type="RefSeq" id="WP_184944390.1">
    <property type="nucleotide sequence ID" value="NZ_JACHJV010000002.1"/>
</dbReference>
<accession>A0A7W7VZJ1</accession>
<dbReference type="GO" id="GO:0016740">
    <property type="term" value="F:transferase activity"/>
    <property type="evidence" value="ECO:0007669"/>
    <property type="project" value="UniProtKB-KW"/>
</dbReference>
<keyword evidence="1" id="KW-0812">Transmembrane</keyword>
<dbReference type="Pfam" id="PF13231">
    <property type="entry name" value="PMT_2"/>
    <property type="match status" value="1"/>
</dbReference>
<gene>
    <name evidence="3" type="ORF">FHR34_006845</name>
</gene>
<reference evidence="3 4" key="1">
    <citation type="submission" date="2020-08" db="EMBL/GenBank/DDBJ databases">
        <title>Sequencing the genomes of 1000 actinobacteria strains.</title>
        <authorList>
            <person name="Klenk H.-P."/>
        </authorList>
    </citation>
    <scope>NUCLEOTIDE SEQUENCE [LARGE SCALE GENOMIC DNA]</scope>
    <source>
        <strain evidence="3 4">DSM 41654</strain>
    </source>
</reference>
<protein>
    <submittedName>
        <fullName evidence="3">4-amino-4-deoxy-L-arabinose transferase-like glycosyltransferase</fullName>
    </submittedName>
</protein>
<keyword evidence="1" id="KW-0472">Membrane</keyword>
<name>A0A7W7VZJ1_KITKI</name>
<organism evidence="3 4">
    <name type="scientific">Kitasatospora kifunensis</name>
    <name type="common">Streptomyces kifunensis</name>
    <dbReference type="NCBI Taxonomy" id="58351"/>
    <lineage>
        <taxon>Bacteria</taxon>
        <taxon>Bacillati</taxon>
        <taxon>Actinomycetota</taxon>
        <taxon>Actinomycetes</taxon>
        <taxon>Kitasatosporales</taxon>
        <taxon>Streptomycetaceae</taxon>
        <taxon>Kitasatospora</taxon>
    </lineage>
</organism>
<dbReference type="Proteomes" id="UP000540506">
    <property type="component" value="Unassembled WGS sequence"/>
</dbReference>
<feature type="domain" description="Glycosyltransferase RgtA/B/C/D-like" evidence="2">
    <location>
        <begin position="99"/>
        <end position="243"/>
    </location>
</feature>
<dbReference type="EMBL" id="JACHJV010000002">
    <property type="protein sequence ID" value="MBB4927750.1"/>
    <property type="molecule type" value="Genomic_DNA"/>
</dbReference>
<feature type="transmembrane region" description="Helical" evidence="1">
    <location>
        <begin position="296"/>
        <end position="315"/>
    </location>
</feature>
<feature type="transmembrane region" description="Helical" evidence="1">
    <location>
        <begin position="345"/>
        <end position="369"/>
    </location>
</feature>
<keyword evidence="3" id="KW-0808">Transferase</keyword>